<evidence type="ECO:0000313" key="12">
    <source>
        <dbReference type="EMBL" id="CAF2769953.1"/>
    </source>
</evidence>
<dbReference type="PANTHER" id="PTHR31169">
    <property type="entry name" value="OS05G0300700 PROTEIN"/>
    <property type="match status" value="1"/>
</dbReference>
<feature type="compositionally biased region" description="Basic and acidic residues" evidence="10">
    <location>
        <begin position="216"/>
        <end position="233"/>
    </location>
</feature>
<reference evidence="12" key="1">
    <citation type="submission" date="2021-02" db="EMBL/GenBank/DDBJ databases">
        <authorList>
            <person name="Bekaert M."/>
        </authorList>
    </citation>
    <scope>NUCLEOTIDE SEQUENCE</scope>
    <source>
        <strain evidence="12">IoA-00</strain>
    </source>
</reference>
<dbReference type="Pfam" id="PF10497">
    <property type="entry name" value="zf-4CXXC_R1"/>
    <property type="match status" value="1"/>
</dbReference>
<keyword evidence="4" id="KW-1017">Isopeptide bond</keyword>
<feature type="region of interest" description="Disordered" evidence="10">
    <location>
        <begin position="197"/>
        <end position="243"/>
    </location>
</feature>
<keyword evidence="8" id="KW-0804">Transcription</keyword>
<feature type="domain" description="Zinc-finger" evidence="11">
    <location>
        <begin position="287"/>
        <end position="385"/>
    </location>
</feature>
<evidence type="ECO:0000256" key="9">
    <source>
        <dbReference type="ARBA" id="ARBA00023242"/>
    </source>
</evidence>
<dbReference type="GO" id="GO:0006355">
    <property type="term" value="P:regulation of DNA-templated transcription"/>
    <property type="evidence" value="ECO:0007669"/>
    <property type="project" value="InterPro"/>
</dbReference>
<sequence>MKYQLVWAKVEPWPFWPAIAHKISKSSSYRVTFVDKTWSEDDVSVSLLVPFDQSAQELSFEDSDLEWAVKKGLELLESTEAERQHFVDSFKYPTRKRKTTTTCTSLCPKVSLCSSSTCEKTQSSISEYERIRLENIQERKRLFKSLQFKPIVPTLIKTSNPPKKRSGFEFDLKRRKSFRSIPRKIEAIQLPLKRRKSLRPRKSSVNYNDVESDNIDLEHHEGMRTNKRSSKDLSDDDEIGSEEEFHVPSKRSFISRSSLPPPKRIFPNEVTREILGNIAVRSANKIYDQMSGSTCHQCRQKTLDTKTSCRSKSCIGVRGQFCGICLKNRYGELVEEALLDPNWKCPVCLGICNCSVCRNQNGKGATGALTRISLIKGFKSVKHYLQSLS</sequence>
<dbReference type="GO" id="GO:0005737">
    <property type="term" value="C:cytoplasm"/>
    <property type="evidence" value="ECO:0007669"/>
    <property type="project" value="UniProtKB-SubCell"/>
</dbReference>
<evidence type="ECO:0000259" key="11">
    <source>
        <dbReference type="Pfam" id="PF10497"/>
    </source>
</evidence>
<protein>
    <submittedName>
        <fullName evidence="12">CDCA7</fullName>
    </submittedName>
</protein>
<evidence type="ECO:0000256" key="2">
    <source>
        <dbReference type="ARBA" id="ARBA00004496"/>
    </source>
</evidence>
<proteinExistence type="predicted"/>
<keyword evidence="7" id="KW-0805">Transcription regulation</keyword>
<evidence type="ECO:0000256" key="8">
    <source>
        <dbReference type="ARBA" id="ARBA00023163"/>
    </source>
</evidence>
<evidence type="ECO:0000256" key="1">
    <source>
        <dbReference type="ARBA" id="ARBA00004123"/>
    </source>
</evidence>
<evidence type="ECO:0000256" key="7">
    <source>
        <dbReference type="ARBA" id="ARBA00023015"/>
    </source>
</evidence>
<keyword evidence="6" id="KW-0832">Ubl conjugation</keyword>
<evidence type="ECO:0000256" key="3">
    <source>
        <dbReference type="ARBA" id="ARBA00022490"/>
    </source>
</evidence>
<evidence type="ECO:0000256" key="10">
    <source>
        <dbReference type="SAM" id="MobiDB-lite"/>
    </source>
</evidence>
<dbReference type="Proteomes" id="UP000675881">
    <property type="component" value="Chromosome 1"/>
</dbReference>
<evidence type="ECO:0000256" key="6">
    <source>
        <dbReference type="ARBA" id="ARBA00022843"/>
    </source>
</evidence>
<keyword evidence="5" id="KW-0597">Phosphoprotein</keyword>
<name>A0A7R8GZS4_LEPSM</name>
<organism evidence="12 13">
    <name type="scientific">Lepeophtheirus salmonis</name>
    <name type="common">Salmon louse</name>
    <name type="synonym">Caligus salmonis</name>
    <dbReference type="NCBI Taxonomy" id="72036"/>
    <lineage>
        <taxon>Eukaryota</taxon>
        <taxon>Metazoa</taxon>
        <taxon>Ecdysozoa</taxon>
        <taxon>Arthropoda</taxon>
        <taxon>Crustacea</taxon>
        <taxon>Multicrustacea</taxon>
        <taxon>Hexanauplia</taxon>
        <taxon>Copepoda</taxon>
        <taxon>Siphonostomatoida</taxon>
        <taxon>Caligidae</taxon>
        <taxon>Lepeophtheirus</taxon>
    </lineage>
</organism>
<evidence type="ECO:0000256" key="5">
    <source>
        <dbReference type="ARBA" id="ARBA00022553"/>
    </source>
</evidence>
<comment type="subcellular location">
    <subcellularLocation>
        <location evidence="2">Cytoplasm</location>
    </subcellularLocation>
    <subcellularLocation>
        <location evidence="1">Nucleus</location>
    </subcellularLocation>
</comment>
<keyword evidence="3" id="KW-0963">Cytoplasm</keyword>
<evidence type="ECO:0000256" key="4">
    <source>
        <dbReference type="ARBA" id="ARBA00022499"/>
    </source>
</evidence>
<dbReference type="EMBL" id="HG994580">
    <property type="protein sequence ID" value="CAF2769953.1"/>
    <property type="molecule type" value="Genomic_DNA"/>
</dbReference>
<keyword evidence="13" id="KW-1185">Reference proteome</keyword>
<dbReference type="OrthoDB" id="298344at2759"/>
<dbReference type="PANTHER" id="PTHR31169:SF8">
    <property type="entry name" value="ZINC-FINGER DOMAIN OF MONOAMINE-OXIDASE A REPRESSOR R1 PROTEIN"/>
    <property type="match status" value="1"/>
</dbReference>
<dbReference type="Gene3D" id="2.30.30.140">
    <property type="match status" value="1"/>
</dbReference>
<dbReference type="SUPFAM" id="SSF63748">
    <property type="entry name" value="Tudor/PWWP/MBT"/>
    <property type="match status" value="1"/>
</dbReference>
<dbReference type="AlphaFoldDB" id="A0A7R8GZS4"/>
<gene>
    <name evidence="12" type="ORF">LSAA_1443</name>
</gene>
<evidence type="ECO:0000313" key="13">
    <source>
        <dbReference type="Proteomes" id="UP000675881"/>
    </source>
</evidence>
<dbReference type="GO" id="GO:0005634">
    <property type="term" value="C:nucleus"/>
    <property type="evidence" value="ECO:0007669"/>
    <property type="project" value="UniProtKB-SubCell"/>
</dbReference>
<accession>A0A7R8GZS4</accession>
<dbReference type="InterPro" id="IPR040221">
    <property type="entry name" value="CDCA7/CDA7L"/>
</dbReference>
<keyword evidence="9" id="KW-0539">Nucleus</keyword>
<dbReference type="InterPro" id="IPR018866">
    <property type="entry name" value="Znf-4CXXC_R1"/>
</dbReference>